<evidence type="ECO:0000259" key="2">
    <source>
        <dbReference type="Pfam" id="PF06724"/>
    </source>
</evidence>
<dbReference type="Proteomes" id="UP001228905">
    <property type="component" value="Unassembled WGS sequence"/>
</dbReference>
<dbReference type="EMBL" id="JAUSVS010000008">
    <property type="protein sequence ID" value="MDQ0465777.1"/>
    <property type="molecule type" value="Genomic_DNA"/>
</dbReference>
<keyword evidence="4" id="KW-1185">Reference proteome</keyword>
<keyword evidence="1" id="KW-0472">Membrane</keyword>
<sequence length="300" mass="31682">MPTDVPYPTDTTPWSAPRPWPILIAMTARVGYAARASVYLSIGAVALLAAFRVSPHAVGALAALEAWGEWPPGLALLWIAGLGLYAFAVWRGLQVFADIDRLGNGRGALIERAGKAVSGLIYAALGLSVFGLIDAMQDLHQFDDQARTQAWLTQVLAQSWGRPAVVMLGLIMVGGGFGNAVRSGVSDFSRSLNCRKQLADCAEVLARWGYFCRGVALLVAGVAVTLAGWRADATAADGLGGALEQMKALPFGHAILAFVALGLIAFGFFGLIKSGFRELNMVNRPSRSEKSAGPEPQISA</sequence>
<comment type="caution">
    <text evidence="3">The sequence shown here is derived from an EMBL/GenBank/DDBJ whole genome shotgun (WGS) entry which is preliminary data.</text>
</comment>
<evidence type="ECO:0000313" key="4">
    <source>
        <dbReference type="Proteomes" id="UP001228905"/>
    </source>
</evidence>
<protein>
    <recommendedName>
        <fullName evidence="2">DUF1206 domain-containing protein</fullName>
    </recommendedName>
</protein>
<feature type="transmembrane region" description="Helical" evidence="1">
    <location>
        <begin position="74"/>
        <end position="93"/>
    </location>
</feature>
<feature type="transmembrane region" description="Helical" evidence="1">
    <location>
        <begin position="36"/>
        <end position="54"/>
    </location>
</feature>
<feature type="transmembrane region" description="Helical" evidence="1">
    <location>
        <begin position="113"/>
        <end position="133"/>
    </location>
</feature>
<dbReference type="Pfam" id="PF06724">
    <property type="entry name" value="DUF1206"/>
    <property type="match status" value="2"/>
</dbReference>
<proteinExistence type="predicted"/>
<keyword evidence="1" id="KW-0812">Transmembrane</keyword>
<feature type="domain" description="DUF1206" evidence="2">
    <location>
        <begin position="209"/>
        <end position="274"/>
    </location>
</feature>
<feature type="transmembrane region" description="Helical" evidence="1">
    <location>
        <begin position="210"/>
        <end position="231"/>
    </location>
</feature>
<accession>A0ABU0IUT6</accession>
<gene>
    <name evidence="3" type="ORF">QO010_003569</name>
</gene>
<reference evidence="3 4" key="1">
    <citation type="submission" date="2023-07" db="EMBL/GenBank/DDBJ databases">
        <title>Genomic Encyclopedia of Type Strains, Phase IV (KMG-IV): sequencing the most valuable type-strain genomes for metagenomic binning, comparative biology and taxonomic classification.</title>
        <authorList>
            <person name="Goeker M."/>
        </authorList>
    </citation>
    <scope>NUCLEOTIDE SEQUENCE [LARGE SCALE GENOMIC DNA]</scope>
    <source>
        <strain evidence="3 4">DSM 18695</strain>
    </source>
</reference>
<dbReference type="InterPro" id="IPR009597">
    <property type="entry name" value="DUF1206"/>
</dbReference>
<keyword evidence="1" id="KW-1133">Transmembrane helix</keyword>
<organism evidence="3 4">
    <name type="scientific">Caulobacter ginsengisoli</name>
    <dbReference type="NCBI Taxonomy" id="400775"/>
    <lineage>
        <taxon>Bacteria</taxon>
        <taxon>Pseudomonadati</taxon>
        <taxon>Pseudomonadota</taxon>
        <taxon>Alphaproteobacteria</taxon>
        <taxon>Caulobacterales</taxon>
        <taxon>Caulobacteraceae</taxon>
        <taxon>Caulobacter</taxon>
    </lineage>
</organism>
<feature type="domain" description="DUF1206" evidence="2">
    <location>
        <begin position="30"/>
        <end position="96"/>
    </location>
</feature>
<evidence type="ECO:0000256" key="1">
    <source>
        <dbReference type="SAM" id="Phobius"/>
    </source>
</evidence>
<name>A0ABU0IUT6_9CAUL</name>
<feature type="transmembrane region" description="Helical" evidence="1">
    <location>
        <begin position="251"/>
        <end position="272"/>
    </location>
</feature>
<feature type="transmembrane region" description="Helical" evidence="1">
    <location>
        <begin position="160"/>
        <end position="181"/>
    </location>
</feature>
<evidence type="ECO:0000313" key="3">
    <source>
        <dbReference type="EMBL" id="MDQ0465777.1"/>
    </source>
</evidence>